<name>A0A0P6X5I5_9CHLR</name>
<dbReference type="RefSeq" id="WP_061913284.1">
    <property type="nucleotide sequence ID" value="NZ_DF967971.1"/>
</dbReference>
<dbReference type="EMBL" id="LGHJ01000015">
    <property type="protein sequence ID" value="KPL75268.1"/>
    <property type="molecule type" value="Genomic_DNA"/>
</dbReference>
<dbReference type="Proteomes" id="UP000050514">
    <property type="component" value="Unassembled WGS sequence"/>
</dbReference>
<gene>
    <name evidence="1" type="ORF">AC812_10000</name>
</gene>
<evidence type="ECO:0000313" key="1">
    <source>
        <dbReference type="EMBL" id="KPL75268.1"/>
    </source>
</evidence>
<organism evidence="1 2">
    <name type="scientific">Bellilinea caldifistulae</name>
    <dbReference type="NCBI Taxonomy" id="360411"/>
    <lineage>
        <taxon>Bacteria</taxon>
        <taxon>Bacillati</taxon>
        <taxon>Chloroflexota</taxon>
        <taxon>Anaerolineae</taxon>
        <taxon>Anaerolineales</taxon>
        <taxon>Anaerolineaceae</taxon>
        <taxon>Bellilinea</taxon>
    </lineage>
</organism>
<protein>
    <submittedName>
        <fullName evidence="1">Uncharacterized protein</fullName>
    </submittedName>
</protein>
<dbReference type="STRING" id="360411.AC812_10000"/>
<reference evidence="1 2" key="1">
    <citation type="submission" date="2015-07" db="EMBL/GenBank/DDBJ databases">
        <title>Draft genome of Bellilinea caldifistulae DSM 17877.</title>
        <authorList>
            <person name="Hemp J."/>
            <person name="Ward L.M."/>
            <person name="Pace L.A."/>
            <person name="Fischer W.W."/>
        </authorList>
    </citation>
    <scope>NUCLEOTIDE SEQUENCE [LARGE SCALE GENOMIC DNA]</scope>
    <source>
        <strain evidence="1 2">GOMI-1</strain>
    </source>
</reference>
<sequence length="234" mass="25223">MRSPTRRPILWLAALLGALLLVGGSILSARGQFNPQQGDSGGGWLTTLLEQISERSQSAVNPAEQALLEEKLNRLQQIQEARQSAGLLAAPTLTLGVCPPPESTPATVEQPEGIFELEDQGDYEDLDFMAVNGWSGSVNGNFVTVMAGRRFSEPAGGMLVLFTVNAPIQKEPAPVPSSLLRIMAADSYRLTLADEQGRVFYFDVAARRWLTAPDEVVPTLPPIPTFTPQAVPCP</sequence>
<accession>A0A0P6X5I5</accession>
<dbReference type="AlphaFoldDB" id="A0A0P6X5I5"/>
<comment type="caution">
    <text evidence="1">The sequence shown here is derived from an EMBL/GenBank/DDBJ whole genome shotgun (WGS) entry which is preliminary data.</text>
</comment>
<proteinExistence type="predicted"/>
<evidence type="ECO:0000313" key="2">
    <source>
        <dbReference type="Proteomes" id="UP000050514"/>
    </source>
</evidence>
<keyword evidence="2" id="KW-1185">Reference proteome</keyword>